<sequence>MLKIAGLILLLFTLGNLSAQEICNNGIDDDGDGLVDLLDEECSCIVKRDIIPNPSFEIWMSCVSSNIYGHNNVLNWEVSSGNFYVYSLCHPNTIGAPTLIPTVPDGMNFIHFHISNGNTLSNQIQYGAMAASVCLTDSLFANRTYILKIKGNHYHSQGYQSMPTPITIELFGRPTCSPNVTPTNQY</sequence>
<feature type="chain" id="PRO_5016060136" evidence="1">
    <location>
        <begin position="20"/>
        <end position="186"/>
    </location>
</feature>
<keyword evidence="3" id="KW-1185">Reference proteome</keyword>
<protein>
    <submittedName>
        <fullName evidence="2">Uncharacterized protein</fullName>
    </submittedName>
</protein>
<evidence type="ECO:0000313" key="2">
    <source>
        <dbReference type="EMBL" id="PZE16908.1"/>
    </source>
</evidence>
<reference evidence="2 3" key="1">
    <citation type="submission" date="2018-06" db="EMBL/GenBank/DDBJ databases">
        <title>The draft genome sequence of Crocinitomix sp. SM1701.</title>
        <authorList>
            <person name="Zhang X."/>
        </authorList>
    </citation>
    <scope>NUCLEOTIDE SEQUENCE [LARGE SCALE GENOMIC DNA]</scope>
    <source>
        <strain evidence="2 3">SM1701</strain>
    </source>
</reference>
<organism evidence="2 3">
    <name type="scientific">Putridiphycobacter roseus</name>
    <dbReference type="NCBI Taxonomy" id="2219161"/>
    <lineage>
        <taxon>Bacteria</taxon>
        <taxon>Pseudomonadati</taxon>
        <taxon>Bacteroidota</taxon>
        <taxon>Flavobacteriia</taxon>
        <taxon>Flavobacteriales</taxon>
        <taxon>Crocinitomicaceae</taxon>
        <taxon>Putridiphycobacter</taxon>
    </lineage>
</organism>
<name>A0A2W1NQI0_9FLAO</name>
<keyword evidence="1" id="KW-0732">Signal</keyword>
<evidence type="ECO:0000313" key="3">
    <source>
        <dbReference type="Proteomes" id="UP000249248"/>
    </source>
</evidence>
<dbReference type="Proteomes" id="UP000249248">
    <property type="component" value="Unassembled WGS sequence"/>
</dbReference>
<dbReference type="RefSeq" id="WP_111063517.1">
    <property type="nucleotide sequence ID" value="NZ_JBHUCU010000007.1"/>
</dbReference>
<dbReference type="AlphaFoldDB" id="A0A2W1NQI0"/>
<accession>A0A2W1NQI0</accession>
<dbReference type="EMBL" id="QKSB01000006">
    <property type="protein sequence ID" value="PZE16908.1"/>
    <property type="molecule type" value="Genomic_DNA"/>
</dbReference>
<evidence type="ECO:0000256" key="1">
    <source>
        <dbReference type="SAM" id="SignalP"/>
    </source>
</evidence>
<feature type="signal peptide" evidence="1">
    <location>
        <begin position="1"/>
        <end position="19"/>
    </location>
</feature>
<proteinExistence type="predicted"/>
<comment type="caution">
    <text evidence="2">The sequence shown here is derived from an EMBL/GenBank/DDBJ whole genome shotgun (WGS) entry which is preliminary data.</text>
</comment>
<gene>
    <name evidence="2" type="ORF">DNU06_11685</name>
</gene>